<evidence type="ECO:0000313" key="2">
    <source>
        <dbReference type="Proteomes" id="UP001241377"/>
    </source>
</evidence>
<evidence type="ECO:0000313" key="1">
    <source>
        <dbReference type="EMBL" id="KAJ9110914.1"/>
    </source>
</evidence>
<proteinExistence type="predicted"/>
<keyword evidence="2" id="KW-1185">Reference proteome</keyword>
<sequence>MSPATPQQFEEALDKVKMVADGHGKLREVLRRYHAVSPWEYGSDVTAWILARHDEIQAENARKRSRSVSQQPLSTSSATPLQTTSVPSATPSENAIEAGSPQVEHKPSKLDLQLSTAFRMSPVLTHSSPQGGIPAKESVQPAGKPVAVKLETNERPASPATTIQYSPGLSSPEDAPLSAPVKPLVAKQEPRTNLDLNTLSANGADLTQQSASPTTTSPFPRATSESSISSSVIRQTPARSSTPTPVFEQVADRERRLLGAAHQVYPSPPPSDDESFSVPVRQPFKPSANQAHIARRKDVRSLDSHAPDMEWTRNLSQIEATPPESPSAQSSSSSEVMLVDVPDDMGDDTFEPADDMGDIASPRPRQAGQTSLAADVVRPVNAIAKERQPLIGKRSTKEMESAKGKRLAAERTSEKGKGPVRRKAWEVREFVAPDVKDLRRMTLPNDGVEVIPFSDIQKLLPPDISGNDTKQLESSFSQLQKLLLPADSKRNQGSKVQLSLGQSIWLLNQIIEEGSSRYLKAFAADVSNIRMLEFFLDDAYSRRNTSRAPAGDRAKQLDKAKLTEWRAICVAYFTIKLLRKLNVSEEVLGRTRIMTRVGPWVRADDDIRKLVNEWQGNSKTRGPGIGLVPKRKSIGDDNDATNKRTRPLVGEGNKGTSTSESSSRPSTSARPNASSGRQSADDNAMSMFLAPAPLTRPSRPPPSKKTAASNDALAQAFASIRSAQPPSNEPEPARKSPDPSRPPRIGKDGKPRPHMSVRWKEGSNLEQIKFIERRTPTEVCIPSSDGTFTFRLINFLLILQHHDGSARQMEMDEEMTYNGTPDVQDISVVETVDQSNRERNIPAAIYNDERDIPPTPDEAGVQEAVVPADVAAIPSYEEEEQAYIPGYQYIQQQENQNRTYNQPTSGTPTAPAISGSSATGPAFNYGWGQPQQAYQAPLPNNIAVGNVQPGGFSFNVAALQQLQQQLAPVQTPASTQPFYAQPGAPAYTGYNNQAGYNMHTGYNAQPGFNPGNIANAPANTPNRRPGPPVHPDRQVGNFSPSE</sequence>
<dbReference type="Proteomes" id="UP001241377">
    <property type="component" value="Unassembled WGS sequence"/>
</dbReference>
<dbReference type="EMBL" id="JASBWR010000010">
    <property type="protein sequence ID" value="KAJ9110914.1"/>
    <property type="molecule type" value="Genomic_DNA"/>
</dbReference>
<gene>
    <name evidence="1" type="ORF">QFC19_001423</name>
</gene>
<accession>A0ACC2WI82</accession>
<name>A0ACC2WI82_9TREE</name>
<protein>
    <submittedName>
        <fullName evidence="1">Uncharacterized protein</fullName>
    </submittedName>
</protein>
<reference evidence="1" key="1">
    <citation type="submission" date="2023-04" db="EMBL/GenBank/DDBJ databases">
        <title>Draft Genome sequencing of Naganishia species isolated from polar environments using Oxford Nanopore Technology.</title>
        <authorList>
            <person name="Leo P."/>
            <person name="Venkateswaran K."/>
        </authorList>
    </citation>
    <scope>NUCLEOTIDE SEQUENCE</scope>
    <source>
        <strain evidence="1">MNA-CCFEE 5261</strain>
    </source>
</reference>
<comment type="caution">
    <text evidence="1">The sequence shown here is derived from an EMBL/GenBank/DDBJ whole genome shotgun (WGS) entry which is preliminary data.</text>
</comment>
<organism evidence="1 2">
    <name type="scientific">Naganishia cerealis</name>
    <dbReference type="NCBI Taxonomy" id="610337"/>
    <lineage>
        <taxon>Eukaryota</taxon>
        <taxon>Fungi</taxon>
        <taxon>Dikarya</taxon>
        <taxon>Basidiomycota</taxon>
        <taxon>Agaricomycotina</taxon>
        <taxon>Tremellomycetes</taxon>
        <taxon>Filobasidiales</taxon>
        <taxon>Filobasidiaceae</taxon>
        <taxon>Naganishia</taxon>
    </lineage>
</organism>